<accession>Q6CTF6</accession>
<dbReference type="EMBL" id="CR382123">
    <property type="protein sequence ID" value="CAH01634.1"/>
    <property type="molecule type" value="Genomic_DNA"/>
</dbReference>
<reference evidence="3 4" key="1">
    <citation type="journal article" date="2004" name="Nature">
        <title>Genome evolution in yeasts.</title>
        <authorList>
            <consortium name="Genolevures"/>
            <person name="Dujon B."/>
            <person name="Sherman D."/>
            <person name="Fischer G."/>
            <person name="Durrens P."/>
            <person name="Casaregola S."/>
            <person name="Lafontaine I."/>
            <person name="de Montigny J."/>
            <person name="Marck C."/>
            <person name="Neuveglise C."/>
            <person name="Talla E."/>
            <person name="Goffard N."/>
            <person name="Frangeul L."/>
            <person name="Aigle M."/>
            <person name="Anthouard V."/>
            <person name="Babour A."/>
            <person name="Barbe V."/>
            <person name="Barnay S."/>
            <person name="Blanchin S."/>
            <person name="Beckerich J.M."/>
            <person name="Beyne E."/>
            <person name="Bleykasten C."/>
            <person name="Boisrame A."/>
            <person name="Boyer J."/>
            <person name="Cattolico L."/>
            <person name="Confanioleri F."/>
            <person name="de Daruvar A."/>
            <person name="Despons L."/>
            <person name="Fabre E."/>
            <person name="Fairhead C."/>
            <person name="Ferry-Dumazet H."/>
            <person name="Groppi A."/>
            <person name="Hantraye F."/>
            <person name="Hennequin C."/>
            <person name="Jauniaux N."/>
            <person name="Joyet P."/>
            <person name="Kachouri R."/>
            <person name="Kerrest A."/>
            <person name="Koszul R."/>
            <person name="Lemaire M."/>
            <person name="Lesur I."/>
            <person name="Ma L."/>
            <person name="Muller H."/>
            <person name="Nicaud J.M."/>
            <person name="Nikolski M."/>
            <person name="Oztas S."/>
            <person name="Ozier-Kalogeropoulos O."/>
            <person name="Pellenz S."/>
            <person name="Potier S."/>
            <person name="Richard G.F."/>
            <person name="Straub M.L."/>
            <person name="Suleau A."/>
            <person name="Swennene D."/>
            <person name="Tekaia F."/>
            <person name="Wesolowski-Louvel M."/>
            <person name="Westhof E."/>
            <person name="Wirth B."/>
            <person name="Zeniou-Meyer M."/>
            <person name="Zivanovic I."/>
            <person name="Bolotin-Fukuhara M."/>
            <person name="Thierry A."/>
            <person name="Bouchier C."/>
            <person name="Caudron B."/>
            <person name="Scarpelli C."/>
            <person name="Gaillardin C."/>
            <person name="Weissenbach J."/>
            <person name="Wincker P."/>
            <person name="Souciet J.L."/>
        </authorList>
    </citation>
    <scope>NUCLEOTIDE SEQUENCE [LARGE SCALE GENOMIC DNA]</scope>
    <source>
        <strain evidence="4">ATCC 8585 / CBS 2359 / DSM 70799 / NBRC 1267 / NRRL Y-1140 / WM37</strain>
    </source>
</reference>
<dbReference type="InParanoid" id="Q6CTF6"/>
<evidence type="ECO:0000256" key="2">
    <source>
        <dbReference type="SAM" id="SignalP"/>
    </source>
</evidence>
<feature type="chain" id="PRO_5004271674" evidence="2">
    <location>
        <begin position="17"/>
        <end position="133"/>
    </location>
</feature>
<gene>
    <name evidence="3" type="ORF">KLLA0_C13079g</name>
</gene>
<feature type="region of interest" description="Disordered" evidence="1">
    <location>
        <begin position="109"/>
        <end position="133"/>
    </location>
</feature>
<keyword evidence="2" id="KW-0732">Signal</keyword>
<dbReference type="PaxDb" id="284590-Q6CTF6"/>
<dbReference type="GeneID" id="2892611"/>
<evidence type="ECO:0000313" key="4">
    <source>
        <dbReference type="Proteomes" id="UP000000598"/>
    </source>
</evidence>
<sequence>MIAIILLKYWGALTLCMKSKFNCFLFPMVLNCQQQILRMQVKTTLKRGPNDSSTQWLGYTSVHTYIKFITKVSAATGFPFDWTFRKRQYEGAGVNCMIRQRYANDGSQLPHRTEGYERSRTFRASRSRKIKAR</sequence>
<keyword evidence="4" id="KW-1185">Reference proteome</keyword>
<evidence type="ECO:0000256" key="1">
    <source>
        <dbReference type="SAM" id="MobiDB-lite"/>
    </source>
</evidence>
<feature type="compositionally biased region" description="Basic and acidic residues" evidence="1">
    <location>
        <begin position="111"/>
        <end position="120"/>
    </location>
</feature>
<dbReference type="KEGG" id="kla:KLLA0_C13079g"/>
<organism evidence="3 4">
    <name type="scientific">Kluyveromyces lactis (strain ATCC 8585 / CBS 2359 / DSM 70799 / NBRC 1267 / NRRL Y-1140 / WM37)</name>
    <name type="common">Yeast</name>
    <name type="synonym">Candida sphaerica</name>
    <dbReference type="NCBI Taxonomy" id="284590"/>
    <lineage>
        <taxon>Eukaryota</taxon>
        <taxon>Fungi</taxon>
        <taxon>Dikarya</taxon>
        <taxon>Ascomycota</taxon>
        <taxon>Saccharomycotina</taxon>
        <taxon>Saccharomycetes</taxon>
        <taxon>Saccharomycetales</taxon>
        <taxon>Saccharomycetaceae</taxon>
        <taxon>Kluyveromyces</taxon>
    </lineage>
</organism>
<feature type="compositionally biased region" description="Basic residues" evidence="1">
    <location>
        <begin position="121"/>
        <end position="133"/>
    </location>
</feature>
<dbReference type="HOGENOM" id="CLU_1907020_0_0_1"/>
<name>Q6CTF6_KLULA</name>
<dbReference type="RefSeq" id="XP_452783.1">
    <property type="nucleotide sequence ID" value="XM_452783.1"/>
</dbReference>
<dbReference type="Proteomes" id="UP000000598">
    <property type="component" value="Chromosome C"/>
</dbReference>
<dbReference type="AlphaFoldDB" id="Q6CTF6"/>
<evidence type="ECO:0000313" key="3">
    <source>
        <dbReference type="EMBL" id="CAH01634.1"/>
    </source>
</evidence>
<proteinExistence type="predicted"/>
<feature type="signal peptide" evidence="2">
    <location>
        <begin position="1"/>
        <end position="16"/>
    </location>
</feature>
<protein>
    <submittedName>
        <fullName evidence="3">KLLA0C13079p</fullName>
    </submittedName>
</protein>